<dbReference type="EMBL" id="CM016559">
    <property type="protein sequence ID" value="TKW01122.1"/>
    <property type="molecule type" value="Genomic_DNA"/>
</dbReference>
<dbReference type="PANTHER" id="PTHR33573:SF11">
    <property type="entry name" value="CASP-LIKE PROTEIN"/>
    <property type="match status" value="1"/>
</dbReference>
<gene>
    <name evidence="10" type="ORF">SEVIR_8G157700v2</name>
</gene>
<evidence type="ECO:0000256" key="7">
    <source>
        <dbReference type="ARBA" id="ARBA00023136"/>
    </source>
</evidence>
<feature type="domain" description="Casparian strip membrane protein" evidence="9">
    <location>
        <begin position="6"/>
        <end position="162"/>
    </location>
</feature>
<dbReference type="InterPro" id="IPR006702">
    <property type="entry name" value="CASP_dom"/>
</dbReference>
<name>A0A4U6THL0_SETVI</name>
<dbReference type="GO" id="GO:0005886">
    <property type="term" value="C:plasma membrane"/>
    <property type="evidence" value="ECO:0007669"/>
    <property type="project" value="UniProtKB-SubCell"/>
</dbReference>
<evidence type="ECO:0000256" key="8">
    <source>
        <dbReference type="RuleBase" id="RU361233"/>
    </source>
</evidence>
<feature type="transmembrane region" description="Helical" evidence="8">
    <location>
        <begin position="68"/>
        <end position="93"/>
    </location>
</feature>
<feature type="transmembrane region" description="Helical" evidence="8">
    <location>
        <begin position="105"/>
        <end position="127"/>
    </location>
</feature>
<accession>A0A4U6THL0</accession>
<evidence type="ECO:0000256" key="6">
    <source>
        <dbReference type="ARBA" id="ARBA00022989"/>
    </source>
</evidence>
<keyword evidence="11" id="KW-1185">Reference proteome</keyword>
<evidence type="ECO:0000256" key="5">
    <source>
        <dbReference type="ARBA" id="ARBA00022692"/>
    </source>
</evidence>
<comment type="subcellular location">
    <subcellularLocation>
        <location evidence="1 8">Cell membrane</location>
        <topology evidence="1 8">Multi-pass membrane protein</topology>
    </subcellularLocation>
</comment>
<comment type="caution">
    <text evidence="8">Lacks conserved residue(s) required for the propagation of feature annotation.</text>
</comment>
<comment type="similarity">
    <text evidence="2 8">Belongs to the Casparian strip membrane proteins (CASP) family.</text>
</comment>
<dbReference type="AlphaFoldDB" id="A0A4U6THL0"/>
<dbReference type="Gramene" id="TKW01122">
    <property type="protein sequence ID" value="TKW01122"/>
    <property type="gene ID" value="SEVIR_8G157700v2"/>
</dbReference>
<evidence type="ECO:0000313" key="10">
    <source>
        <dbReference type="EMBL" id="TKW01122.1"/>
    </source>
</evidence>
<keyword evidence="5 8" id="KW-0812">Transmembrane</keyword>
<dbReference type="PANTHER" id="PTHR33573">
    <property type="entry name" value="CASP-LIKE PROTEIN 4A4"/>
    <property type="match status" value="1"/>
</dbReference>
<proteinExistence type="inferred from homology"/>
<protein>
    <recommendedName>
        <fullName evidence="8">CASP-like protein</fullName>
    </recommendedName>
</protein>
<evidence type="ECO:0000256" key="3">
    <source>
        <dbReference type="ARBA" id="ARBA00011489"/>
    </source>
</evidence>
<comment type="subunit">
    <text evidence="3 8">Homodimer and heterodimers.</text>
</comment>
<dbReference type="Proteomes" id="UP000298652">
    <property type="component" value="Chromosome 8"/>
</dbReference>
<evidence type="ECO:0000259" key="9">
    <source>
        <dbReference type="Pfam" id="PF04535"/>
    </source>
</evidence>
<reference evidence="10" key="1">
    <citation type="submission" date="2019-03" db="EMBL/GenBank/DDBJ databases">
        <title>WGS assembly of Setaria viridis.</title>
        <authorList>
            <person name="Huang P."/>
            <person name="Jenkins J."/>
            <person name="Grimwood J."/>
            <person name="Barry K."/>
            <person name="Healey A."/>
            <person name="Mamidi S."/>
            <person name="Sreedasyam A."/>
            <person name="Shu S."/>
            <person name="Feldman M."/>
            <person name="Wu J."/>
            <person name="Yu Y."/>
            <person name="Chen C."/>
            <person name="Johnson J."/>
            <person name="Rokhsar D."/>
            <person name="Baxter I."/>
            <person name="Schmutz J."/>
            <person name="Brutnell T."/>
            <person name="Kellogg E."/>
        </authorList>
    </citation>
    <scope>NUCLEOTIDE SEQUENCE [LARGE SCALE GENOMIC DNA]</scope>
</reference>
<evidence type="ECO:0000256" key="1">
    <source>
        <dbReference type="ARBA" id="ARBA00004651"/>
    </source>
</evidence>
<organism evidence="10 11">
    <name type="scientific">Setaria viridis</name>
    <name type="common">Green bristlegrass</name>
    <name type="synonym">Setaria italica subsp. viridis</name>
    <dbReference type="NCBI Taxonomy" id="4556"/>
    <lineage>
        <taxon>Eukaryota</taxon>
        <taxon>Viridiplantae</taxon>
        <taxon>Streptophyta</taxon>
        <taxon>Embryophyta</taxon>
        <taxon>Tracheophyta</taxon>
        <taxon>Spermatophyta</taxon>
        <taxon>Magnoliopsida</taxon>
        <taxon>Liliopsida</taxon>
        <taxon>Poales</taxon>
        <taxon>Poaceae</taxon>
        <taxon>PACMAD clade</taxon>
        <taxon>Panicoideae</taxon>
        <taxon>Panicodae</taxon>
        <taxon>Paniceae</taxon>
        <taxon>Cenchrinae</taxon>
        <taxon>Setaria</taxon>
    </lineage>
</organism>
<keyword evidence="7 8" id="KW-0472">Membrane</keyword>
<sequence length="175" mass="18870">MAARGRALPVVTLFLRVITLGLLAASLVVTATTAKTIYGPYPIYIYIGDIELTQQYDFTFQGLYTYRYVLSVAAIGCAYSLILISLAIIAVIEGKRVGGTNAARFLIFLDVVFCTLFTSGGAAGLGLVVDSQRIDGKYFDSARRKFFISFDASCGLLLAASVCTVVIIMISVYSK</sequence>
<keyword evidence="6 8" id="KW-1133">Transmembrane helix</keyword>
<evidence type="ECO:0000313" key="11">
    <source>
        <dbReference type="Proteomes" id="UP000298652"/>
    </source>
</evidence>
<feature type="transmembrane region" description="Helical" evidence="8">
    <location>
        <begin position="147"/>
        <end position="173"/>
    </location>
</feature>
<evidence type="ECO:0000256" key="4">
    <source>
        <dbReference type="ARBA" id="ARBA00022475"/>
    </source>
</evidence>
<evidence type="ECO:0000256" key="2">
    <source>
        <dbReference type="ARBA" id="ARBA00007651"/>
    </source>
</evidence>
<keyword evidence="4 8" id="KW-1003">Cell membrane</keyword>
<dbReference type="Pfam" id="PF04535">
    <property type="entry name" value="CASP_dom"/>
    <property type="match status" value="1"/>
</dbReference>
<dbReference type="OMA" id="ISFDASC"/>